<dbReference type="Proteomes" id="UP000280726">
    <property type="component" value="Unassembled WGS sequence"/>
</dbReference>
<dbReference type="AlphaFoldDB" id="A0A3N4Z3C8"/>
<dbReference type="EMBL" id="RKRA01000001">
    <property type="protein sequence ID" value="RPF27067.1"/>
    <property type="molecule type" value="Genomic_DNA"/>
</dbReference>
<keyword evidence="1" id="KW-1133">Transmembrane helix</keyword>
<dbReference type="OrthoDB" id="3789019at2"/>
<evidence type="ECO:0000256" key="1">
    <source>
        <dbReference type="SAM" id="Phobius"/>
    </source>
</evidence>
<evidence type="ECO:0000313" key="2">
    <source>
        <dbReference type="EMBL" id="RPF27067.1"/>
    </source>
</evidence>
<sequence length="158" mass="16762">MAASTRDRPARGARRVGYVVSVVVNAALLVAVNGWPGWEVLPFLTADTRQVLGLVNASILLTLAVNLVYIVSDPRWLRALGDLITTTVSIVVTVRIWQVFPFDFAGSAFDWGLVARILLGLAIGGSVIAAVVALVTLVRATASPSDRGARSGGTWRHA</sequence>
<protein>
    <submittedName>
        <fullName evidence="2">Uncharacterized protein</fullName>
    </submittedName>
</protein>
<keyword evidence="1" id="KW-0812">Transmembrane</keyword>
<reference evidence="2 3" key="1">
    <citation type="submission" date="2018-11" db="EMBL/GenBank/DDBJ databases">
        <title>Sequencing the genomes of 1000 actinobacteria strains.</title>
        <authorList>
            <person name="Klenk H.-P."/>
        </authorList>
    </citation>
    <scope>NUCLEOTIDE SEQUENCE [LARGE SCALE GENOMIC DNA]</scope>
    <source>
        <strain evidence="2 3">DSM 14418</strain>
    </source>
</reference>
<proteinExistence type="predicted"/>
<accession>A0A3N4Z3C8</accession>
<comment type="caution">
    <text evidence="2">The sequence shown here is derived from an EMBL/GenBank/DDBJ whole genome shotgun (WGS) entry which is preliminary data.</text>
</comment>
<dbReference type="RefSeq" id="WP_123916346.1">
    <property type="nucleotide sequence ID" value="NZ_RKRA01000001.1"/>
</dbReference>
<keyword evidence="3" id="KW-1185">Reference proteome</keyword>
<feature type="transmembrane region" description="Helical" evidence="1">
    <location>
        <begin position="16"/>
        <end position="38"/>
    </location>
</feature>
<keyword evidence="1" id="KW-0472">Membrane</keyword>
<feature type="transmembrane region" description="Helical" evidence="1">
    <location>
        <begin position="79"/>
        <end position="97"/>
    </location>
</feature>
<feature type="transmembrane region" description="Helical" evidence="1">
    <location>
        <begin position="117"/>
        <end position="138"/>
    </location>
</feature>
<evidence type="ECO:0000313" key="3">
    <source>
        <dbReference type="Proteomes" id="UP000280726"/>
    </source>
</evidence>
<organism evidence="2 3">
    <name type="scientific">Georgenia muralis</name>
    <dbReference type="NCBI Taxonomy" id="154117"/>
    <lineage>
        <taxon>Bacteria</taxon>
        <taxon>Bacillati</taxon>
        <taxon>Actinomycetota</taxon>
        <taxon>Actinomycetes</taxon>
        <taxon>Micrococcales</taxon>
        <taxon>Bogoriellaceae</taxon>
        <taxon>Georgenia</taxon>
    </lineage>
</organism>
<feature type="transmembrane region" description="Helical" evidence="1">
    <location>
        <begin position="50"/>
        <end position="72"/>
    </location>
</feature>
<gene>
    <name evidence="2" type="ORF">EDD32_1529</name>
</gene>
<name>A0A3N4Z3C8_9MICO</name>